<organism evidence="1">
    <name type="scientific">Cupriavidus taiwanensis</name>
    <dbReference type="NCBI Taxonomy" id="164546"/>
    <lineage>
        <taxon>Bacteria</taxon>
        <taxon>Pseudomonadati</taxon>
        <taxon>Pseudomonadota</taxon>
        <taxon>Betaproteobacteria</taxon>
        <taxon>Burkholderiales</taxon>
        <taxon>Burkholderiaceae</taxon>
        <taxon>Cupriavidus</taxon>
    </lineage>
</organism>
<dbReference type="RefSeq" id="WP_116358467.1">
    <property type="nucleotide sequence ID" value="NZ_JABTYD010000059.1"/>
</dbReference>
<dbReference type="EMBL" id="OFSQ01000035">
    <property type="protein sequence ID" value="SOY63275.1"/>
    <property type="molecule type" value="Genomic_DNA"/>
</dbReference>
<proteinExistence type="predicted"/>
<comment type="caution">
    <text evidence="1">The sequence shown here is derived from an EMBL/GenBank/DDBJ whole genome shotgun (WGS) entry which is preliminary data.</text>
</comment>
<dbReference type="OrthoDB" id="8576337at2"/>
<sequence length="288" mass="33022">MQKTKLKPYDVARNLDQDAWFLYQTTSVSYYVQCARLCEEFADLYNAFLTGHGIHGQARLDYWVSRYLTHAHNIRRGIEFIKHSGDYMPMIDFLNTPWTDYRGLVEQPLGWMRDEQRQQWDRAFQRLSYACDSAQTTLKNNETKGGHWLSRASIGNDRIYLERDDSHAGDMADAIRFAREYHIVSPPSAYPRHTIDADLCALPGKPCPRTGVWVPVQWLEGANDFSLAFCIQGRPMQPAYRIVGLELSNPFDGFDDEMAAEYEAIAKGSPVTESVDTTWSFVQASPEV</sequence>
<reference evidence="1" key="1">
    <citation type="submission" date="2018-01" db="EMBL/GenBank/DDBJ databases">
        <authorList>
            <person name="Clerissi C."/>
        </authorList>
    </citation>
    <scope>NUCLEOTIDE SEQUENCE</scope>
    <source>
        <strain evidence="1">Cupriavidus sp. LMG 19464</strain>
    </source>
</reference>
<dbReference type="Proteomes" id="UP000256780">
    <property type="component" value="Chromosome CBM2587_b"/>
</dbReference>
<accession>A0A375C624</accession>
<protein>
    <submittedName>
        <fullName evidence="1">Uncharacterized protein</fullName>
    </submittedName>
</protein>
<dbReference type="AlphaFoldDB" id="A0A375C624"/>
<name>A0A375C624_9BURK</name>
<evidence type="ECO:0000313" key="1">
    <source>
        <dbReference type="EMBL" id="SOY63275.1"/>
    </source>
</evidence>
<gene>
    <name evidence="1" type="ORF">CBM2587_B60287</name>
</gene>